<keyword evidence="2" id="KW-1185">Reference proteome</keyword>
<dbReference type="Proteomes" id="UP000030129">
    <property type="component" value="Unassembled WGS sequence"/>
</dbReference>
<dbReference type="EMBL" id="JRLV01000003">
    <property type="protein sequence ID" value="KGO83410.1"/>
    <property type="molecule type" value="Genomic_DNA"/>
</dbReference>
<dbReference type="AlphaFoldDB" id="A0A0A2M4Z0"/>
<evidence type="ECO:0008006" key="3">
    <source>
        <dbReference type="Google" id="ProtNLM"/>
    </source>
</evidence>
<dbReference type="STRING" id="1406840.Q763_02245"/>
<protein>
    <recommendedName>
        <fullName evidence="3">Phosphoribosylpyrophosphate synthetase</fullName>
    </recommendedName>
</protein>
<reference evidence="1 2" key="1">
    <citation type="submission" date="2013-09" db="EMBL/GenBank/DDBJ databases">
        <authorList>
            <person name="Zeng Z."/>
            <person name="Chen C."/>
        </authorList>
    </citation>
    <scope>NUCLEOTIDE SEQUENCE [LARGE SCALE GENOMIC DNA]</scope>
    <source>
        <strain evidence="1 2">F44-8</strain>
    </source>
</reference>
<comment type="caution">
    <text evidence="1">The sequence shown here is derived from an EMBL/GenBank/DDBJ whole genome shotgun (WGS) entry which is preliminary data.</text>
</comment>
<organism evidence="1 2">
    <name type="scientific">Flavobacterium beibuense F44-8</name>
    <dbReference type="NCBI Taxonomy" id="1406840"/>
    <lineage>
        <taxon>Bacteria</taxon>
        <taxon>Pseudomonadati</taxon>
        <taxon>Bacteroidota</taxon>
        <taxon>Flavobacteriia</taxon>
        <taxon>Flavobacteriales</taxon>
        <taxon>Flavobacteriaceae</taxon>
        <taxon>Flavobacterium</taxon>
    </lineage>
</organism>
<dbReference type="RefSeq" id="WP_035130770.1">
    <property type="nucleotide sequence ID" value="NZ_JRLV01000003.1"/>
</dbReference>
<evidence type="ECO:0000313" key="1">
    <source>
        <dbReference type="EMBL" id="KGO83410.1"/>
    </source>
</evidence>
<dbReference type="eggNOG" id="ENOG5032YQP">
    <property type="taxonomic scope" value="Bacteria"/>
</dbReference>
<evidence type="ECO:0000313" key="2">
    <source>
        <dbReference type="Proteomes" id="UP000030129"/>
    </source>
</evidence>
<name>A0A0A2M4Z0_9FLAO</name>
<sequence length="109" mass="12383">MDRQMYHYATVSKALEELYQKGFTTDFNLDEDRIKQHCEDFSIEHIYRYEGETDPADEATVYGIMSKDGEKGVFVAAQGAYTEKSAAKMLHNLSIKGRDEGCAENETQA</sequence>
<accession>A0A0A2M4Z0</accession>
<gene>
    <name evidence="1" type="ORF">Q763_02245</name>
</gene>
<proteinExistence type="predicted"/>